<reference evidence="3" key="2">
    <citation type="submission" date="2021-04" db="EMBL/GenBank/DDBJ databases">
        <title>Saccharothrix algeriensis WGS.</title>
        <authorList>
            <person name="Stuskova K."/>
            <person name="Hakalova E."/>
            <person name="Tebbal A.B."/>
            <person name="Eichmeier A."/>
        </authorList>
    </citation>
    <scope>NUCLEOTIDE SEQUENCE</scope>
    <source>
        <strain evidence="3">NRRL B-24137</strain>
    </source>
</reference>
<evidence type="ECO:0000313" key="5">
    <source>
        <dbReference type="Proteomes" id="UP001195724"/>
    </source>
</evidence>
<keyword evidence="1" id="KW-1133">Transmembrane helix</keyword>
<dbReference type="RefSeq" id="WP_204842761.1">
    <property type="nucleotide sequence ID" value="NZ_JAFBCL010000001.1"/>
</dbReference>
<evidence type="ECO:0000313" key="3">
    <source>
        <dbReference type="EMBL" id="QTR05639.1"/>
    </source>
</evidence>
<dbReference type="EMBL" id="JAFBCL010000001">
    <property type="protein sequence ID" value="MBM7811935.1"/>
    <property type="molecule type" value="Genomic_DNA"/>
</dbReference>
<keyword evidence="5" id="KW-1185">Reference proteome</keyword>
<dbReference type="AlphaFoldDB" id="A0A8T8I4G9"/>
<evidence type="ECO:0000313" key="4">
    <source>
        <dbReference type="Proteomes" id="UP000671828"/>
    </source>
</evidence>
<keyword evidence="1" id="KW-0812">Transmembrane</keyword>
<gene>
    <name evidence="3" type="ORF">J7S33_14380</name>
    <name evidence="2" type="ORF">JOE68_002800</name>
</gene>
<accession>A0A8T8I4G9</accession>
<dbReference type="EMBL" id="CP072788">
    <property type="protein sequence ID" value="QTR05639.1"/>
    <property type="molecule type" value="Genomic_DNA"/>
</dbReference>
<protein>
    <submittedName>
        <fullName evidence="3">Uncharacterized protein</fullName>
    </submittedName>
</protein>
<evidence type="ECO:0000256" key="1">
    <source>
        <dbReference type="SAM" id="Phobius"/>
    </source>
</evidence>
<evidence type="ECO:0000313" key="2">
    <source>
        <dbReference type="EMBL" id="MBM7811935.1"/>
    </source>
</evidence>
<feature type="transmembrane region" description="Helical" evidence="1">
    <location>
        <begin position="39"/>
        <end position="58"/>
    </location>
</feature>
<name>A0A8T8I4G9_9PSEU</name>
<proteinExistence type="predicted"/>
<sequence>MSIVSAFKPASGSRLALLAWALVAIGAAGLVTALAAPVAGLVAGLATALVGLVVTALARASRTLDRILAEELDRTGP</sequence>
<dbReference type="Proteomes" id="UP001195724">
    <property type="component" value="Unassembled WGS sequence"/>
</dbReference>
<keyword evidence="1" id="KW-0472">Membrane</keyword>
<organism evidence="3 4">
    <name type="scientific">Saccharothrix algeriensis</name>
    <dbReference type="NCBI Taxonomy" id="173560"/>
    <lineage>
        <taxon>Bacteria</taxon>
        <taxon>Bacillati</taxon>
        <taxon>Actinomycetota</taxon>
        <taxon>Actinomycetes</taxon>
        <taxon>Pseudonocardiales</taxon>
        <taxon>Pseudonocardiaceae</taxon>
        <taxon>Saccharothrix</taxon>
    </lineage>
</organism>
<reference evidence="2 5" key="1">
    <citation type="submission" date="2021-01" db="EMBL/GenBank/DDBJ databases">
        <title>Sequencing the genomes of 1000 actinobacteria strains.</title>
        <authorList>
            <person name="Klenk H.-P."/>
        </authorList>
    </citation>
    <scope>NUCLEOTIDE SEQUENCE [LARGE SCALE GENOMIC DNA]</scope>
    <source>
        <strain evidence="2 5">DSM 44581</strain>
    </source>
</reference>
<dbReference type="Proteomes" id="UP000671828">
    <property type="component" value="Chromosome"/>
</dbReference>